<feature type="coiled-coil region" evidence="1">
    <location>
        <begin position="114"/>
        <end position="148"/>
    </location>
</feature>
<feature type="non-terminal residue" evidence="2">
    <location>
        <position position="1"/>
    </location>
</feature>
<reference evidence="2" key="1">
    <citation type="submission" date="2021-02" db="EMBL/GenBank/DDBJ databases">
        <authorList>
            <person name="Nowell W R."/>
        </authorList>
    </citation>
    <scope>NUCLEOTIDE SEQUENCE</scope>
</reference>
<organism evidence="2 3">
    <name type="scientific">Rotaria magnacalcarata</name>
    <dbReference type="NCBI Taxonomy" id="392030"/>
    <lineage>
        <taxon>Eukaryota</taxon>
        <taxon>Metazoa</taxon>
        <taxon>Spiralia</taxon>
        <taxon>Gnathifera</taxon>
        <taxon>Rotifera</taxon>
        <taxon>Eurotatoria</taxon>
        <taxon>Bdelloidea</taxon>
        <taxon>Philodinida</taxon>
        <taxon>Philodinidae</taxon>
        <taxon>Rotaria</taxon>
    </lineage>
</organism>
<sequence>MNEENADSNSSTTVDNEEISEKFKLDRNKIQTAKLIDENDEINQLGLSVFNQSDLEQGLIDQVDNVVSHQERQHKSIHIEKQIQSLEQINSSLRRNISAKQQILSTIDQATYLASRKDVQKANIEKTIKELKQQLAKSASKLNSLKTELIGLSPIDEETTDNLATRSTTSTNLLDTLMPTLRNYDENG</sequence>
<proteinExistence type="predicted"/>
<accession>A0A8S3DCJ2</accession>
<evidence type="ECO:0000313" key="2">
    <source>
        <dbReference type="EMBL" id="CAF4988711.1"/>
    </source>
</evidence>
<comment type="caution">
    <text evidence="2">The sequence shown here is derived from an EMBL/GenBank/DDBJ whole genome shotgun (WGS) entry which is preliminary data.</text>
</comment>
<keyword evidence="1" id="KW-0175">Coiled coil</keyword>
<dbReference type="EMBL" id="CAJOBH010201686">
    <property type="protein sequence ID" value="CAF4988711.1"/>
    <property type="molecule type" value="Genomic_DNA"/>
</dbReference>
<evidence type="ECO:0000256" key="1">
    <source>
        <dbReference type="SAM" id="Coils"/>
    </source>
</evidence>
<dbReference type="Proteomes" id="UP000681967">
    <property type="component" value="Unassembled WGS sequence"/>
</dbReference>
<protein>
    <submittedName>
        <fullName evidence="2">Uncharacterized protein</fullName>
    </submittedName>
</protein>
<dbReference type="AlphaFoldDB" id="A0A8S3DCJ2"/>
<name>A0A8S3DCJ2_9BILA</name>
<gene>
    <name evidence="2" type="ORF">BYL167_LOCUS55111</name>
</gene>
<evidence type="ECO:0000313" key="3">
    <source>
        <dbReference type="Proteomes" id="UP000681967"/>
    </source>
</evidence>